<evidence type="ECO:0000313" key="1">
    <source>
        <dbReference type="EMBL" id="KAG0324622.1"/>
    </source>
</evidence>
<accession>A0A9P6RRC9</accession>
<dbReference type="AlphaFoldDB" id="A0A9P6RRC9"/>
<name>A0A9P6RRC9_9FUNG</name>
<keyword evidence="2" id="KW-1185">Reference proteome</keyword>
<protein>
    <submittedName>
        <fullName evidence="1">Uncharacterized protein</fullName>
    </submittedName>
</protein>
<evidence type="ECO:0000313" key="2">
    <source>
        <dbReference type="Proteomes" id="UP000738325"/>
    </source>
</evidence>
<comment type="caution">
    <text evidence="1">The sequence shown here is derived from an EMBL/GenBank/DDBJ whole genome shotgun (WGS) entry which is preliminary data.</text>
</comment>
<dbReference type="OrthoDB" id="2420389at2759"/>
<sequence length="229" mass="24008">MFAMFCSASVASVETGLEKRGVVSPTAAFDASVDLLIKEHSSIVIKAFADVCTDADVSAAVSTDLRVQITGLINVDFGLGTKLSAALQTSIKTTVKAEVDAEIKAEFTANLKANIGAAIIKRCPNKDAKCIKAQAKNIVSDATKLTVKAAGKISANVQAKLSAKIKAAIDLQVKKFSVNLFLIKINVTGDVNVSDKVSLKFKAVADMCAKACLDIQAKEVSKIKAICSV</sequence>
<dbReference type="Proteomes" id="UP000738325">
    <property type="component" value="Unassembled WGS sequence"/>
</dbReference>
<gene>
    <name evidence="1" type="ORF">BGZ99_001627</name>
</gene>
<proteinExistence type="predicted"/>
<dbReference type="EMBL" id="JAAAIP010000142">
    <property type="protein sequence ID" value="KAG0324622.1"/>
    <property type="molecule type" value="Genomic_DNA"/>
</dbReference>
<reference evidence="1" key="1">
    <citation type="journal article" date="2020" name="Fungal Divers.">
        <title>Resolving the Mortierellaceae phylogeny through synthesis of multi-gene phylogenetics and phylogenomics.</title>
        <authorList>
            <person name="Vandepol N."/>
            <person name="Liber J."/>
            <person name="Desiro A."/>
            <person name="Na H."/>
            <person name="Kennedy M."/>
            <person name="Barry K."/>
            <person name="Grigoriev I.V."/>
            <person name="Miller A.N."/>
            <person name="O'Donnell K."/>
            <person name="Stajich J.E."/>
            <person name="Bonito G."/>
        </authorList>
    </citation>
    <scope>NUCLEOTIDE SEQUENCE</scope>
    <source>
        <strain evidence="1">REB-010B</strain>
    </source>
</reference>
<organism evidence="1 2">
    <name type="scientific">Dissophora globulifera</name>
    <dbReference type="NCBI Taxonomy" id="979702"/>
    <lineage>
        <taxon>Eukaryota</taxon>
        <taxon>Fungi</taxon>
        <taxon>Fungi incertae sedis</taxon>
        <taxon>Mucoromycota</taxon>
        <taxon>Mortierellomycotina</taxon>
        <taxon>Mortierellomycetes</taxon>
        <taxon>Mortierellales</taxon>
        <taxon>Mortierellaceae</taxon>
        <taxon>Dissophora</taxon>
    </lineage>
</organism>